<evidence type="ECO:0000256" key="4">
    <source>
        <dbReference type="ARBA" id="ARBA00022741"/>
    </source>
</evidence>
<feature type="domain" description="Protein kinase" evidence="9">
    <location>
        <begin position="5"/>
        <end position="253"/>
    </location>
</feature>
<organism evidence="10 11">
    <name type="scientific">Streptosporangium roseum (strain ATCC 12428 / DSM 43021 / JCM 3005 / KCTC 9067 / NCIMB 10171 / NRRL 2505 / NI 9100)</name>
    <dbReference type="NCBI Taxonomy" id="479432"/>
    <lineage>
        <taxon>Bacteria</taxon>
        <taxon>Bacillati</taxon>
        <taxon>Actinomycetota</taxon>
        <taxon>Actinomycetes</taxon>
        <taxon>Streptosporangiales</taxon>
        <taxon>Streptosporangiaceae</taxon>
        <taxon>Streptosporangium</taxon>
    </lineage>
</organism>
<dbReference type="eggNOG" id="COG0515">
    <property type="taxonomic scope" value="Bacteria"/>
</dbReference>
<dbReference type="PROSITE" id="PS00107">
    <property type="entry name" value="PROTEIN_KINASE_ATP"/>
    <property type="match status" value="1"/>
</dbReference>
<dbReference type="GO" id="GO:0004674">
    <property type="term" value="F:protein serine/threonine kinase activity"/>
    <property type="evidence" value="ECO:0007669"/>
    <property type="project" value="UniProtKB-KW"/>
</dbReference>
<evidence type="ECO:0000256" key="7">
    <source>
        <dbReference type="PROSITE-ProRule" id="PRU10141"/>
    </source>
</evidence>
<evidence type="ECO:0000256" key="2">
    <source>
        <dbReference type="ARBA" id="ARBA00022527"/>
    </source>
</evidence>
<accession>D2AW30</accession>
<dbReference type="EMBL" id="CP001814">
    <property type="protein sequence ID" value="ACZ84983.1"/>
    <property type="molecule type" value="Genomic_DNA"/>
</dbReference>
<dbReference type="Pfam" id="PF00069">
    <property type="entry name" value="Pkinase"/>
    <property type="match status" value="1"/>
</dbReference>
<dbReference type="PROSITE" id="PS50011">
    <property type="entry name" value="PROTEIN_KINASE_DOM"/>
    <property type="match status" value="1"/>
</dbReference>
<keyword evidence="3" id="KW-0808">Transferase</keyword>
<dbReference type="SUPFAM" id="SSF56112">
    <property type="entry name" value="Protein kinase-like (PK-like)"/>
    <property type="match status" value="1"/>
</dbReference>
<dbReference type="EC" id="2.7.11.1" evidence="1"/>
<evidence type="ECO:0000259" key="9">
    <source>
        <dbReference type="PROSITE" id="PS50011"/>
    </source>
</evidence>
<gene>
    <name evidence="10" type="ordered locus">Sros_1995</name>
</gene>
<keyword evidence="6 7" id="KW-0067">ATP-binding</keyword>
<dbReference type="OrthoDB" id="4716121at2"/>
<dbReference type="PROSITE" id="PS00108">
    <property type="entry name" value="PROTEIN_KINASE_ST"/>
    <property type="match status" value="1"/>
</dbReference>
<proteinExistence type="predicted"/>
<feature type="binding site" evidence="7">
    <location>
        <position position="34"/>
    </location>
    <ligand>
        <name>ATP</name>
        <dbReference type="ChEBI" id="CHEBI:30616"/>
    </ligand>
</feature>
<dbReference type="STRING" id="479432.Sros_1995"/>
<evidence type="ECO:0000256" key="5">
    <source>
        <dbReference type="ARBA" id="ARBA00022777"/>
    </source>
</evidence>
<reference evidence="10 11" key="1">
    <citation type="journal article" date="2010" name="Stand. Genomic Sci.">
        <title>Complete genome sequence of Streptosporangium roseum type strain (NI 9100).</title>
        <authorList>
            <person name="Nolan M."/>
            <person name="Sikorski J."/>
            <person name="Jando M."/>
            <person name="Lucas S."/>
            <person name="Lapidus A."/>
            <person name="Glavina Del Rio T."/>
            <person name="Chen F."/>
            <person name="Tice H."/>
            <person name="Pitluck S."/>
            <person name="Cheng J.F."/>
            <person name="Chertkov O."/>
            <person name="Sims D."/>
            <person name="Meincke L."/>
            <person name="Brettin T."/>
            <person name="Han C."/>
            <person name="Detter J.C."/>
            <person name="Bruce D."/>
            <person name="Goodwin L."/>
            <person name="Land M."/>
            <person name="Hauser L."/>
            <person name="Chang Y.J."/>
            <person name="Jeffries C.D."/>
            <person name="Ivanova N."/>
            <person name="Mavromatis K."/>
            <person name="Mikhailova N."/>
            <person name="Chen A."/>
            <person name="Palaniappan K."/>
            <person name="Chain P."/>
            <person name="Rohde M."/>
            <person name="Goker M."/>
            <person name="Bristow J."/>
            <person name="Eisen J.A."/>
            <person name="Markowitz V."/>
            <person name="Hugenholtz P."/>
            <person name="Kyrpides N.C."/>
            <person name="Klenk H.P."/>
        </authorList>
    </citation>
    <scope>NUCLEOTIDE SEQUENCE [LARGE SCALE GENOMIC DNA]</scope>
    <source>
        <strain evidence="11">ATCC 12428 / DSM 43021 / JCM 3005 / NI 9100</strain>
    </source>
</reference>
<dbReference type="Gene3D" id="1.10.510.10">
    <property type="entry name" value="Transferase(Phosphotransferase) domain 1"/>
    <property type="match status" value="1"/>
</dbReference>
<dbReference type="CDD" id="cd14014">
    <property type="entry name" value="STKc_PknB_like"/>
    <property type="match status" value="1"/>
</dbReference>
<evidence type="ECO:0000313" key="10">
    <source>
        <dbReference type="EMBL" id="ACZ84983.1"/>
    </source>
</evidence>
<evidence type="ECO:0000256" key="3">
    <source>
        <dbReference type="ARBA" id="ARBA00022679"/>
    </source>
</evidence>
<feature type="region of interest" description="Disordered" evidence="8">
    <location>
        <begin position="638"/>
        <end position="682"/>
    </location>
</feature>
<feature type="region of interest" description="Disordered" evidence="8">
    <location>
        <begin position="342"/>
        <end position="445"/>
    </location>
</feature>
<dbReference type="InterPro" id="IPR008271">
    <property type="entry name" value="Ser/Thr_kinase_AS"/>
</dbReference>
<dbReference type="InterPro" id="IPR017441">
    <property type="entry name" value="Protein_kinase_ATP_BS"/>
</dbReference>
<feature type="compositionally biased region" description="Polar residues" evidence="8">
    <location>
        <begin position="398"/>
        <end position="412"/>
    </location>
</feature>
<dbReference type="InterPro" id="IPR000719">
    <property type="entry name" value="Prot_kinase_dom"/>
</dbReference>
<sequence>MVPGYHEVRELGAGGSGRVVLATYASTGAYVAIKYLNAAMRDDPWFVARFREEARVMVELRDPNIVRFYEYYEDVLEAAIVMELVDGVALRRILSGHGSTSPEAALVVLKGSLTGLASAHAAGIAHRDYKPENVLVQADGTSKLADFGIAARIGEPGTPSGTPSYMAPEQWAGEPAGAAGDVYAATCVFFECLTGRRPYEADHPAALMRRHRTAPIPLEAVPSSVRGLVARGMAKDPADRPPTARAFVADLEVAALSAYGPEWEQRGRRHLAELATLLALTFPLAKPSPRVSTSVARSVVGRMGGIRRPRLGPRVMAGAAVITVAVTVGLVAANRAPDRLSADTIFTPAPRSPEAGDTPAPPGRTSHARTSPGKDAGSPPPEPVTTPGPSRRAVTGRTVPSSASTDRPPTSESTGPRRPTPAPSRTPPRTAAPSPTGTPPPAHAVSGLAITGITAGGATIGLRASTTANVVLTVGFAEGRTPDRLTESPPRSLTLAGAGAYSPAVPHTFTPPACGQTLYRRVTVSTSPQAAGGPRTRTAEVRGDPCPAPSVESVDIVSFDGTTVRFRVRTGGTSAVTVKLGSAQKVVGGEGGFTSAVRTLELSGRTDYAREVAVEFADLPACGEYVQRVVTVATVPGGDMRSRDVRLPLPSCEPDPDPGPSAPDRPSEDGPGPDGSAEGGIL</sequence>
<dbReference type="InterPro" id="IPR011009">
    <property type="entry name" value="Kinase-like_dom_sf"/>
</dbReference>
<keyword evidence="11" id="KW-1185">Reference proteome</keyword>
<keyword evidence="5 10" id="KW-0418">Kinase</keyword>
<evidence type="ECO:0000256" key="8">
    <source>
        <dbReference type="SAM" id="MobiDB-lite"/>
    </source>
</evidence>
<evidence type="ECO:0000256" key="1">
    <source>
        <dbReference type="ARBA" id="ARBA00012513"/>
    </source>
</evidence>
<dbReference type="KEGG" id="sro:Sros_1995"/>
<feature type="compositionally biased region" description="Pro residues" evidence="8">
    <location>
        <begin position="651"/>
        <end position="663"/>
    </location>
</feature>
<name>D2AW30_STRRD</name>
<keyword evidence="4 7" id="KW-0547">Nucleotide-binding</keyword>
<dbReference type="GO" id="GO:0005524">
    <property type="term" value="F:ATP binding"/>
    <property type="evidence" value="ECO:0007669"/>
    <property type="project" value="UniProtKB-UniRule"/>
</dbReference>
<evidence type="ECO:0000313" key="11">
    <source>
        <dbReference type="Proteomes" id="UP000002029"/>
    </source>
</evidence>
<dbReference type="PANTHER" id="PTHR43289">
    <property type="entry name" value="MITOGEN-ACTIVATED PROTEIN KINASE KINASE KINASE 20-RELATED"/>
    <property type="match status" value="1"/>
</dbReference>
<keyword evidence="2 10" id="KW-0723">Serine/threonine-protein kinase</keyword>
<dbReference type="eggNOG" id="COG3087">
    <property type="taxonomic scope" value="Bacteria"/>
</dbReference>
<dbReference type="Proteomes" id="UP000002029">
    <property type="component" value="Chromosome"/>
</dbReference>
<dbReference type="HOGENOM" id="CLU_023778_0_0_11"/>
<protein>
    <recommendedName>
        <fullName evidence="1">non-specific serine/threonine protein kinase</fullName>
        <ecNumber evidence="1">2.7.11.1</ecNumber>
    </recommendedName>
</protein>
<dbReference type="PANTHER" id="PTHR43289:SF6">
    <property type="entry name" value="SERINE_THREONINE-PROTEIN KINASE NEKL-3"/>
    <property type="match status" value="1"/>
</dbReference>
<dbReference type="RefSeq" id="WP_012888728.1">
    <property type="nucleotide sequence ID" value="NC_013595.1"/>
</dbReference>
<dbReference type="AlphaFoldDB" id="D2AW30"/>
<evidence type="ECO:0000256" key="6">
    <source>
        <dbReference type="ARBA" id="ARBA00022840"/>
    </source>
</evidence>
<feature type="region of interest" description="Disordered" evidence="8">
    <location>
        <begin position="525"/>
        <end position="547"/>
    </location>
</feature>